<dbReference type="SMART" id="SM00364">
    <property type="entry name" value="LRR_BAC"/>
    <property type="match status" value="7"/>
</dbReference>
<dbReference type="RefSeq" id="WP_249215112.1">
    <property type="nucleotide sequence ID" value="NZ_CP046675.1"/>
</dbReference>
<evidence type="ECO:0000256" key="2">
    <source>
        <dbReference type="ARBA" id="ARBA00022737"/>
    </source>
</evidence>
<dbReference type="InterPro" id="IPR001611">
    <property type="entry name" value="Leu-rich_rpt"/>
</dbReference>
<keyword evidence="4" id="KW-0614">Plasmid</keyword>
<evidence type="ECO:0000256" key="1">
    <source>
        <dbReference type="ARBA" id="ARBA00022614"/>
    </source>
</evidence>
<dbReference type="SUPFAM" id="SSF52058">
    <property type="entry name" value="L domain-like"/>
    <property type="match status" value="2"/>
</dbReference>
<dbReference type="PANTHER" id="PTHR45752">
    <property type="entry name" value="LEUCINE-RICH REPEAT-CONTAINING"/>
    <property type="match status" value="1"/>
</dbReference>
<evidence type="ECO:0000259" key="3">
    <source>
        <dbReference type="Pfam" id="PF23598"/>
    </source>
</evidence>
<geneLocation type="plasmid" evidence="4 5">
    <name>pRS</name>
</geneLocation>
<dbReference type="Pfam" id="PF13855">
    <property type="entry name" value="LRR_8"/>
    <property type="match status" value="1"/>
</dbReference>
<protein>
    <submittedName>
        <fullName evidence="4">Type III effector</fullName>
    </submittedName>
</protein>
<dbReference type="Gene3D" id="3.80.10.10">
    <property type="entry name" value="Ribonuclease Inhibitor"/>
    <property type="match status" value="2"/>
</dbReference>
<organism evidence="4 5">
    <name type="scientific">Ralstonia nicotianae</name>
    <dbReference type="NCBI Taxonomy" id="3037696"/>
    <lineage>
        <taxon>Bacteria</taxon>
        <taxon>Pseudomonadati</taxon>
        <taxon>Pseudomonadota</taxon>
        <taxon>Betaproteobacteria</taxon>
        <taxon>Burkholderiales</taxon>
        <taxon>Burkholderiaceae</taxon>
        <taxon>Ralstonia</taxon>
        <taxon>Ralstonia solanacearum species complex</taxon>
    </lineage>
</organism>
<dbReference type="InterPro" id="IPR055414">
    <property type="entry name" value="LRR_R13L4/SHOC2-like"/>
</dbReference>
<evidence type="ECO:0000313" key="4">
    <source>
        <dbReference type="EMBL" id="QUP60546.1"/>
    </source>
</evidence>
<sequence>MMNNFRQRGLDDLATQARVHSELKRAAGYMKNLQQKGGKELLLTSLPIARLPDAVFNMTQLKAIRTEHCDLHELSPALQNLRQLEALSLSGAGKLNALPHAVGQLPSLQELRLVNTGIQALPPMGGASALKELTVSNTPLASLPDDLGTLQKLAHLSLSGTQLRELPASAGNMSALQTLSLRDNKKLSGLPQSLGNLSGLESLTLAGNHIRELPSMREAHSLQELTVDEPSLAKLPPDFGTRGTLGRLAHLSLSNTKLRELPADLGSLSGLKTLSLQGNQRLEALPQSFGKLSGLEMLSLVGNRIQSLPSMDGVSALKKLKIDDASLASLPRDFGAQHKMLTNLSLSNTQLRTLPSSIDKLSHLQELKLNDNAKLSTLPDSLTKMKRLKKLDLSGCKRLESLPQSIGKLATLQELDLRNCTRLTFAALPYSVRFPRDGLRIHLPDHLKAEVQAERLKANPRAQVLLGDLERKGELMDDAIFDSRPQLNEGEVISLAYHLKDANDRKPLVQQKAERKGARESDSPLMRQALANLFNVSTDVGEFERIQNAARSLPAILQRELADLMTAQEGQQLVQSIGEAAYGVRANAALQKELITLAHQIASDPVIREVRQRHGRSHLAEKLTPLVEPLWENARALAPMPSDLRKQLTSLLAVEPGRKLVSEISKEVYSKKHRDEILQDLMPTLAARIESDPRSQEAHRLLNREFSGISPQAQKDGHAMTMTAIVQDHWNGVLAEAKKQGKAPMVGPSGQH</sequence>
<keyword evidence="2" id="KW-0677">Repeat</keyword>
<dbReference type="InterPro" id="IPR032675">
    <property type="entry name" value="LRR_dom_sf"/>
</dbReference>
<gene>
    <name evidence="4" type="ORF">GO999_18405</name>
</gene>
<dbReference type="InterPro" id="IPR050715">
    <property type="entry name" value="LRR-SigEffector_domain"/>
</dbReference>
<dbReference type="SMART" id="SM00369">
    <property type="entry name" value="LRR_TYP"/>
    <property type="match status" value="8"/>
</dbReference>
<dbReference type="PANTHER" id="PTHR45752:SF195">
    <property type="entry name" value="LEUCINE-RICH REPEAT (LRR) FAMILY PROTEIN-RELATED"/>
    <property type="match status" value="1"/>
</dbReference>
<reference evidence="5" key="1">
    <citation type="submission" date="2019-12" db="EMBL/GenBank/DDBJ databases">
        <title>Whole-genome sequence of tobacco pathogen Ralstonia pseudosolanacearum strain RS, originating from Yunnan province of China.</title>
        <authorList>
            <person name="Lu C.-H."/>
        </authorList>
    </citation>
    <scope>NUCLEOTIDE SEQUENCE [LARGE SCALE GENOMIC DNA]</scope>
    <source>
        <strain evidence="5">RS</strain>
        <plasmid evidence="5">pRS</plasmid>
    </source>
</reference>
<keyword evidence="1" id="KW-0433">Leucine-rich repeat</keyword>
<keyword evidence="5" id="KW-1185">Reference proteome</keyword>
<dbReference type="Proteomes" id="UP000680989">
    <property type="component" value="Plasmid pRS"/>
</dbReference>
<dbReference type="EMBL" id="CP046675">
    <property type="protein sequence ID" value="QUP60546.1"/>
    <property type="molecule type" value="Genomic_DNA"/>
</dbReference>
<evidence type="ECO:0000313" key="5">
    <source>
        <dbReference type="Proteomes" id="UP000680989"/>
    </source>
</evidence>
<dbReference type="InterPro" id="IPR003591">
    <property type="entry name" value="Leu-rich_rpt_typical-subtyp"/>
</dbReference>
<name>A0ABX7ZZ76_9RALS</name>
<feature type="domain" description="Disease resistance R13L4/SHOC-2-like LRR" evidence="3">
    <location>
        <begin position="128"/>
        <end position="226"/>
    </location>
</feature>
<dbReference type="Pfam" id="PF23598">
    <property type="entry name" value="LRR_14"/>
    <property type="match status" value="2"/>
</dbReference>
<feature type="domain" description="Disease resistance R13L4/SHOC-2-like LRR" evidence="3">
    <location>
        <begin position="343"/>
        <end position="422"/>
    </location>
</feature>
<accession>A0ABX7ZZ76</accession>
<proteinExistence type="predicted"/>